<protein>
    <submittedName>
        <fullName evidence="1">Uncharacterized protein</fullName>
    </submittedName>
</protein>
<sequence>MRFISRVERTLHVAAGSALNTQFREKHWSAAFGSVDQHLNCQPPFGRFTLGFGELPYKVRRIAERSRWRTARQRYRLIEGTLPGHERYSTKNIQTAEVRFVPDRVQLEPVGLDKRRFRAPGGFAPNRGKTCLQVGGPIRVRSGGAVSFAGAASYSITSYSNATPSGSFALNHSSAVKANRPTATIGPHK</sequence>
<dbReference type="AlphaFoldDB" id="A0A1M5RMX0"/>
<evidence type="ECO:0000313" key="1">
    <source>
        <dbReference type="EMBL" id="SHH27496.1"/>
    </source>
</evidence>
<gene>
    <name evidence="1" type="ORF">SAMN05444169_6653</name>
</gene>
<dbReference type="EMBL" id="LT670818">
    <property type="protein sequence ID" value="SHH27496.1"/>
    <property type="molecule type" value="Genomic_DNA"/>
</dbReference>
<dbReference type="Proteomes" id="UP000190675">
    <property type="component" value="Chromosome I"/>
</dbReference>
<proteinExistence type="predicted"/>
<accession>A0A1M5RMX0</accession>
<name>A0A1M5RMX0_9BRAD</name>
<reference evidence="1 2" key="1">
    <citation type="submission" date="2016-11" db="EMBL/GenBank/DDBJ databases">
        <authorList>
            <person name="Jaros S."/>
            <person name="Januszkiewicz K."/>
            <person name="Wedrychowicz H."/>
        </authorList>
    </citation>
    <scope>NUCLEOTIDE SEQUENCE [LARGE SCALE GENOMIC DNA]</scope>
    <source>
        <strain evidence="1 2">GAS242</strain>
    </source>
</reference>
<evidence type="ECO:0000313" key="2">
    <source>
        <dbReference type="Proteomes" id="UP000190675"/>
    </source>
</evidence>
<organism evidence="1 2">
    <name type="scientific">Bradyrhizobium erythrophlei</name>
    <dbReference type="NCBI Taxonomy" id="1437360"/>
    <lineage>
        <taxon>Bacteria</taxon>
        <taxon>Pseudomonadati</taxon>
        <taxon>Pseudomonadota</taxon>
        <taxon>Alphaproteobacteria</taxon>
        <taxon>Hyphomicrobiales</taxon>
        <taxon>Nitrobacteraceae</taxon>
        <taxon>Bradyrhizobium</taxon>
    </lineage>
</organism>